<evidence type="ECO:0000313" key="2">
    <source>
        <dbReference type="EMBL" id="WNC12346.1"/>
    </source>
</evidence>
<gene>
    <name evidence="2" type="ORF">RGB73_16560</name>
</gene>
<keyword evidence="1" id="KW-0175">Coiled coil</keyword>
<protein>
    <recommendedName>
        <fullName evidence="4">MerR family transcriptional regulator</fullName>
    </recommendedName>
</protein>
<proteinExistence type="predicted"/>
<accession>A0ABY9SWZ8</accession>
<organism evidence="2 3">
    <name type="scientific">Brevibacillus brevis</name>
    <name type="common">Bacillus brevis</name>
    <dbReference type="NCBI Taxonomy" id="1393"/>
    <lineage>
        <taxon>Bacteria</taxon>
        <taxon>Bacillati</taxon>
        <taxon>Bacillota</taxon>
        <taxon>Bacilli</taxon>
        <taxon>Bacillales</taxon>
        <taxon>Paenibacillaceae</taxon>
        <taxon>Brevibacillus</taxon>
    </lineage>
</organism>
<evidence type="ECO:0000313" key="3">
    <source>
        <dbReference type="Proteomes" id="UP001256827"/>
    </source>
</evidence>
<dbReference type="Proteomes" id="UP001256827">
    <property type="component" value="Chromosome"/>
</dbReference>
<feature type="coiled-coil region" evidence="1">
    <location>
        <begin position="1"/>
        <end position="35"/>
    </location>
</feature>
<keyword evidence="3" id="KW-1185">Reference proteome</keyword>
<dbReference type="EMBL" id="CP134050">
    <property type="protein sequence ID" value="WNC12346.1"/>
    <property type="molecule type" value="Genomic_DNA"/>
</dbReference>
<evidence type="ECO:0000256" key="1">
    <source>
        <dbReference type="SAM" id="Coils"/>
    </source>
</evidence>
<reference evidence="2 3" key="1">
    <citation type="submission" date="2023-09" db="EMBL/GenBank/DDBJ databases">
        <title>Complete Genome and Methylome dissection of Bacillus brevis NEB573 original source of BbsI restriction endonuclease.</title>
        <authorList>
            <person name="Fomenkov A."/>
            <person name="Roberts R.D."/>
        </authorList>
    </citation>
    <scope>NUCLEOTIDE SEQUENCE [LARGE SCALE GENOMIC DNA]</scope>
    <source>
        <strain evidence="2 3">NEB573</strain>
    </source>
</reference>
<evidence type="ECO:0008006" key="4">
    <source>
        <dbReference type="Google" id="ProtNLM"/>
    </source>
</evidence>
<name>A0ABY9SWZ8_BREBE</name>
<sequence length="170" mass="19644">MRDYEQRIARLKSQLAELSQQLAQLEDEFSAYLEQRERRKAYLSSRQVLDLIEACHGRNGSMATIKRWADSGYLGEVVDERELFPLLEGKQGNKRFLYPRETVCRFLYEKGLLRPAFDILDRVCVSTPAGCIRGLVTSFDRRDDRFTYQVQLEETGVVLADVSESELSLP</sequence>
<dbReference type="RefSeq" id="WP_310763689.1">
    <property type="nucleotide sequence ID" value="NZ_CP134050.1"/>
</dbReference>